<feature type="chain" id="PRO_5026063037" evidence="1">
    <location>
        <begin position="21"/>
        <end position="55"/>
    </location>
</feature>
<proteinExistence type="predicted"/>
<organism evidence="2 3">
    <name type="scientific">Kuenenia stuttgartiensis</name>
    <dbReference type="NCBI Taxonomy" id="174633"/>
    <lineage>
        <taxon>Bacteria</taxon>
        <taxon>Pseudomonadati</taxon>
        <taxon>Planctomycetota</taxon>
        <taxon>Candidatus Brocadiia</taxon>
        <taxon>Candidatus Brocadiales</taxon>
        <taxon>Candidatus Brocadiaceae</taxon>
        <taxon>Candidatus Kuenenia</taxon>
    </lineage>
</organism>
<evidence type="ECO:0000313" key="2">
    <source>
        <dbReference type="EMBL" id="QII13791.1"/>
    </source>
</evidence>
<reference evidence="2 3" key="1">
    <citation type="submission" date="2020-02" db="EMBL/GenBank/DDBJ databases">
        <title>Newly sequenced genome of strain CSTR1 showed variability in Candidatus Kuenenia stuttgartiensis genomes.</title>
        <authorList>
            <person name="Ding C."/>
            <person name="Adrian L."/>
        </authorList>
    </citation>
    <scope>NUCLEOTIDE SEQUENCE [LARGE SCALE GENOMIC DNA]</scope>
    <source>
        <strain evidence="2 3">CSTR1</strain>
    </source>
</reference>
<sequence length="55" mass="5827">MSISVLKAVALLGANGLASADTTVTNADAIKNATPSVTESRDFFFIIMIHPFFPN</sequence>
<dbReference type="AlphaFoldDB" id="A0A6G7GWF8"/>
<feature type="signal peptide" evidence="1">
    <location>
        <begin position="1"/>
        <end position="20"/>
    </location>
</feature>
<evidence type="ECO:0000256" key="1">
    <source>
        <dbReference type="SAM" id="SignalP"/>
    </source>
</evidence>
<dbReference type="EMBL" id="CP049055">
    <property type="protein sequence ID" value="QII13791.1"/>
    <property type="molecule type" value="Genomic_DNA"/>
</dbReference>
<protein>
    <submittedName>
        <fullName evidence="2">Exported protein</fullName>
    </submittedName>
</protein>
<dbReference type="Proteomes" id="UP000501926">
    <property type="component" value="Chromosome"/>
</dbReference>
<keyword evidence="1" id="KW-0732">Signal</keyword>
<gene>
    <name evidence="2" type="ORF">KsCSTR_44120</name>
</gene>
<evidence type="ECO:0000313" key="3">
    <source>
        <dbReference type="Proteomes" id="UP000501926"/>
    </source>
</evidence>
<name>A0A6G7GWF8_KUEST</name>
<accession>A0A6G7GWF8</accession>